<dbReference type="InterPro" id="IPR029058">
    <property type="entry name" value="AB_hydrolase_fold"/>
</dbReference>
<evidence type="ECO:0000256" key="1">
    <source>
        <dbReference type="SAM" id="SignalP"/>
    </source>
</evidence>
<sequence>MILLCLLSSFNIALESVEIKKEQCEIPKNKKDFDAETDKKEWNLRRRLTLRNAERCLNLRYDDYKAGTSSNTAVAGEKWKPKVSGSCYNIIPANNKPDKGKAPFFFKNPPLTHTRFSAMEAPVRVINRSLFSNKSTSTTTNFLKPISITHRSIPSQRQNLQTHIISLPRFCHSRIHSSFSPFSHSPVTPNPNPINFFLSLSSSHLSNPTKNSDFNFKSHQNERPFTWNKAPESVVRGKVSVFSDEKPVVTVVLLGWLGAREKHLRKYVEWYNSRGIHAVTFVVDMRELLCFDFGKGVEKRITELANQLVSWVSEREDDGRERCLVFHTFSNTGWLVYGYILRLLQEREELMEKIKGCVSDSGGGNQFNPKVWAGGFSTALLKKSSSSVQVIATKEINGLEKQASESKEKENEPSMIEAMVLHVFEMLFSVILKLPEVDQKLTEIVSMLSEKQPSCPHLFLYSTADKLVPFHLIELEIQDQRRMGRKVISYNFETSPHVDHFRTFPDMYSSLLHNFLKECFPVAKQI</sequence>
<dbReference type="Pfam" id="PF05705">
    <property type="entry name" value="DUF829"/>
    <property type="match status" value="1"/>
</dbReference>
<accession>A0A5N5M099</accession>
<gene>
    <name evidence="2" type="ORF">DKX38_011029</name>
</gene>
<name>A0A5N5M099_9ROSI</name>
<dbReference type="Proteomes" id="UP000326939">
    <property type="component" value="Chromosome 7"/>
</dbReference>
<feature type="chain" id="PRO_5024393813" description="Transmembrane protein 53" evidence="1">
    <location>
        <begin position="17"/>
        <end position="526"/>
    </location>
</feature>
<reference evidence="3" key="1">
    <citation type="journal article" date="2019" name="Gigascience">
        <title>De novo genome assembly of the endangered Acer yangbiense, a plant species with extremely small populations endemic to Yunnan Province, China.</title>
        <authorList>
            <person name="Yang J."/>
            <person name="Wariss H.M."/>
            <person name="Tao L."/>
            <person name="Zhang R."/>
            <person name="Yun Q."/>
            <person name="Hollingsworth P."/>
            <person name="Dao Z."/>
            <person name="Luo G."/>
            <person name="Guo H."/>
            <person name="Ma Y."/>
            <person name="Sun W."/>
        </authorList>
    </citation>
    <scope>NUCLEOTIDE SEQUENCE [LARGE SCALE GENOMIC DNA]</scope>
    <source>
        <strain evidence="3">cv. br00</strain>
    </source>
</reference>
<keyword evidence="3" id="KW-1185">Reference proteome</keyword>
<evidence type="ECO:0000313" key="3">
    <source>
        <dbReference type="Proteomes" id="UP000326939"/>
    </source>
</evidence>
<dbReference type="SUPFAM" id="SSF53474">
    <property type="entry name" value="alpha/beta-Hydrolases"/>
    <property type="match status" value="1"/>
</dbReference>
<dbReference type="InterPro" id="IPR008547">
    <property type="entry name" value="DUF829_TMEM53"/>
</dbReference>
<keyword evidence="1" id="KW-0732">Signal</keyword>
<dbReference type="AlphaFoldDB" id="A0A5N5M099"/>
<dbReference type="PANTHER" id="PTHR12265">
    <property type="entry name" value="TRANSMEMBRANE PROTEIN 53"/>
    <property type="match status" value="1"/>
</dbReference>
<dbReference type="EMBL" id="VDCV01000007">
    <property type="protein sequence ID" value="KAB5547623.1"/>
    <property type="molecule type" value="Genomic_DNA"/>
</dbReference>
<dbReference type="PANTHER" id="PTHR12265:SF11">
    <property type="entry name" value="ALPHA_BETA-HYDROLASES SUPERFAMILY PROTEIN"/>
    <property type="match status" value="1"/>
</dbReference>
<comment type="caution">
    <text evidence="2">The sequence shown here is derived from an EMBL/GenBank/DDBJ whole genome shotgun (WGS) entry which is preliminary data.</text>
</comment>
<evidence type="ECO:0000313" key="2">
    <source>
        <dbReference type="EMBL" id="KAB5547623.1"/>
    </source>
</evidence>
<organism evidence="2 3">
    <name type="scientific">Salix brachista</name>
    <dbReference type="NCBI Taxonomy" id="2182728"/>
    <lineage>
        <taxon>Eukaryota</taxon>
        <taxon>Viridiplantae</taxon>
        <taxon>Streptophyta</taxon>
        <taxon>Embryophyta</taxon>
        <taxon>Tracheophyta</taxon>
        <taxon>Spermatophyta</taxon>
        <taxon>Magnoliopsida</taxon>
        <taxon>eudicotyledons</taxon>
        <taxon>Gunneridae</taxon>
        <taxon>Pentapetalae</taxon>
        <taxon>rosids</taxon>
        <taxon>fabids</taxon>
        <taxon>Malpighiales</taxon>
        <taxon>Salicaceae</taxon>
        <taxon>Saliceae</taxon>
        <taxon>Salix</taxon>
    </lineage>
</organism>
<feature type="signal peptide" evidence="1">
    <location>
        <begin position="1"/>
        <end position="16"/>
    </location>
</feature>
<proteinExistence type="predicted"/>
<evidence type="ECO:0008006" key="4">
    <source>
        <dbReference type="Google" id="ProtNLM"/>
    </source>
</evidence>
<protein>
    <recommendedName>
        <fullName evidence="4">Transmembrane protein 53</fullName>
    </recommendedName>
</protein>